<dbReference type="GO" id="GO:0048038">
    <property type="term" value="F:quinone binding"/>
    <property type="evidence" value="ECO:0007669"/>
    <property type="project" value="TreeGrafter"/>
</dbReference>
<accession>A0A0K9Z145</accession>
<keyword evidence="7" id="KW-1185">Reference proteome</keyword>
<comment type="similarity">
    <text evidence="1">Belongs to the short-chain dehydrogenases/reductases (SDR) family.</text>
</comment>
<keyword evidence="2" id="KW-0560">Oxidoreductase</keyword>
<dbReference type="Proteomes" id="UP000036834">
    <property type="component" value="Unassembled WGS sequence"/>
</dbReference>
<evidence type="ECO:0000313" key="7">
    <source>
        <dbReference type="Proteomes" id="UP000319578"/>
    </source>
</evidence>
<dbReference type="STRING" id="54915.ADS79_03130"/>
<dbReference type="GO" id="GO:0016616">
    <property type="term" value="F:oxidoreductase activity, acting on the CH-OH group of donors, NAD or NADP as acceptor"/>
    <property type="evidence" value="ECO:0007669"/>
    <property type="project" value="UniProtKB-ARBA"/>
</dbReference>
<dbReference type="InterPro" id="IPR036291">
    <property type="entry name" value="NAD(P)-bd_dom_sf"/>
</dbReference>
<evidence type="ECO:0000313" key="4">
    <source>
        <dbReference type="EMBL" id="GED67659.1"/>
    </source>
</evidence>
<evidence type="ECO:0000313" key="6">
    <source>
        <dbReference type="Proteomes" id="UP000036834"/>
    </source>
</evidence>
<dbReference type="InterPro" id="IPR002347">
    <property type="entry name" value="SDR_fam"/>
</dbReference>
<dbReference type="InterPro" id="IPR057326">
    <property type="entry name" value="KR_dom"/>
</dbReference>
<dbReference type="InterPro" id="IPR020904">
    <property type="entry name" value="Sc_DH/Rdtase_CS"/>
</dbReference>
<dbReference type="PANTHER" id="PTHR42760:SF133">
    <property type="entry name" value="3-OXOACYL-[ACYL-CARRIER-PROTEIN] REDUCTASE"/>
    <property type="match status" value="1"/>
</dbReference>
<dbReference type="PRINTS" id="PR00080">
    <property type="entry name" value="SDRFAMILY"/>
</dbReference>
<dbReference type="FunFam" id="3.40.50.720:FF:000084">
    <property type="entry name" value="Short-chain dehydrogenase reductase"/>
    <property type="match status" value="1"/>
</dbReference>
<dbReference type="GO" id="GO:0006633">
    <property type="term" value="P:fatty acid biosynthetic process"/>
    <property type="evidence" value="ECO:0007669"/>
    <property type="project" value="TreeGrafter"/>
</dbReference>
<feature type="domain" description="Ketoreductase" evidence="3">
    <location>
        <begin position="6"/>
        <end position="202"/>
    </location>
</feature>
<organism evidence="5 6">
    <name type="scientific">Brevibacillus reuszeri</name>
    <dbReference type="NCBI Taxonomy" id="54915"/>
    <lineage>
        <taxon>Bacteria</taxon>
        <taxon>Bacillati</taxon>
        <taxon>Bacillota</taxon>
        <taxon>Bacilli</taxon>
        <taxon>Bacillales</taxon>
        <taxon>Paenibacillaceae</taxon>
        <taxon>Brevibacillus</taxon>
    </lineage>
</organism>
<dbReference type="PATRIC" id="fig|54915.3.peg.5802"/>
<protein>
    <submittedName>
        <fullName evidence="4">3-oxoacyl-[acyl-carrier-protein] reductase FabG</fullName>
    </submittedName>
</protein>
<dbReference type="AlphaFoldDB" id="A0A0K9Z145"/>
<dbReference type="SMART" id="SM00822">
    <property type="entry name" value="PKS_KR"/>
    <property type="match status" value="1"/>
</dbReference>
<gene>
    <name evidence="4" type="primary">fabG_2</name>
    <name evidence="5" type="ORF">ADS79_03130</name>
    <name evidence="4" type="ORF">BRE01_13610</name>
</gene>
<dbReference type="Proteomes" id="UP000319578">
    <property type="component" value="Unassembled WGS sequence"/>
</dbReference>
<dbReference type="NCBIfam" id="NF005559">
    <property type="entry name" value="PRK07231.1"/>
    <property type="match status" value="1"/>
</dbReference>
<dbReference type="PANTHER" id="PTHR42760">
    <property type="entry name" value="SHORT-CHAIN DEHYDROGENASES/REDUCTASES FAMILY MEMBER"/>
    <property type="match status" value="1"/>
</dbReference>
<proteinExistence type="inferred from homology"/>
<evidence type="ECO:0000256" key="2">
    <source>
        <dbReference type="ARBA" id="ARBA00023002"/>
    </source>
</evidence>
<comment type="caution">
    <text evidence="5">The sequence shown here is derived from an EMBL/GenBank/DDBJ whole genome shotgun (WGS) entry which is preliminary data.</text>
</comment>
<evidence type="ECO:0000256" key="1">
    <source>
        <dbReference type="ARBA" id="ARBA00006484"/>
    </source>
</evidence>
<evidence type="ECO:0000259" key="3">
    <source>
        <dbReference type="SMART" id="SM00822"/>
    </source>
</evidence>
<dbReference type="RefSeq" id="WP_049736943.1">
    <property type="nucleotide sequence ID" value="NZ_BJON01000006.1"/>
</dbReference>
<dbReference type="SUPFAM" id="SSF51735">
    <property type="entry name" value="NAD(P)-binding Rossmann-fold domains"/>
    <property type="match status" value="1"/>
</dbReference>
<name>A0A0K9Z145_9BACL</name>
<dbReference type="PRINTS" id="PR00081">
    <property type="entry name" value="GDHRDH"/>
</dbReference>
<evidence type="ECO:0000313" key="5">
    <source>
        <dbReference type="EMBL" id="KNB74689.1"/>
    </source>
</evidence>
<dbReference type="EMBL" id="BJON01000006">
    <property type="protein sequence ID" value="GED67659.1"/>
    <property type="molecule type" value="Genomic_DNA"/>
</dbReference>
<dbReference type="CDD" id="cd05233">
    <property type="entry name" value="SDR_c"/>
    <property type="match status" value="1"/>
</dbReference>
<dbReference type="NCBIfam" id="NF009466">
    <property type="entry name" value="PRK12826.1-2"/>
    <property type="match status" value="1"/>
</dbReference>
<dbReference type="PROSITE" id="PS00061">
    <property type="entry name" value="ADH_SHORT"/>
    <property type="match status" value="1"/>
</dbReference>
<dbReference type="Gene3D" id="3.40.50.720">
    <property type="entry name" value="NAD(P)-binding Rossmann-like Domain"/>
    <property type="match status" value="1"/>
</dbReference>
<reference evidence="6" key="1">
    <citation type="submission" date="2015-07" db="EMBL/GenBank/DDBJ databases">
        <title>Genome sequencing project for genomic taxonomy and phylogenomics of Bacillus-like bacteria.</title>
        <authorList>
            <person name="Liu B."/>
            <person name="Wang J."/>
            <person name="Zhu Y."/>
            <person name="Liu G."/>
            <person name="Chen Q."/>
            <person name="Chen Z."/>
            <person name="Lan J."/>
            <person name="Che J."/>
            <person name="Ge C."/>
            <person name="Shi H."/>
            <person name="Pan Z."/>
            <person name="Liu X."/>
        </authorList>
    </citation>
    <scope>NUCLEOTIDE SEQUENCE [LARGE SCALE GENOMIC DNA]</scope>
    <source>
        <strain evidence="6">DSM 9887</strain>
    </source>
</reference>
<sequence length="243" mass="26543">MSEEGRVVLITGANRGIGMAIARRFRQTGDRIVILDMAKEPSQEAAEVTAGGSYFACDVTDKAAVDDVMERVFAEYGFVDVLVNNAGVQRRKLFLETTEEDFDLIFNVNVKSIYLVSQPIVRRMIERERGCILNMASMGGKWGGADESAYCASKAAVIELTKTMAMALGPHNIHVNSVCPGIIMTEMAKTLSAESLEAWREKSPLGRLGSPEEVAEVFYFLSSPAARYMTGQAINVTGGMIMH</sequence>
<dbReference type="Pfam" id="PF13561">
    <property type="entry name" value="adh_short_C2"/>
    <property type="match status" value="1"/>
</dbReference>
<dbReference type="EMBL" id="LGIQ01000002">
    <property type="protein sequence ID" value="KNB74689.1"/>
    <property type="molecule type" value="Genomic_DNA"/>
</dbReference>
<reference evidence="5" key="2">
    <citation type="submission" date="2015-07" db="EMBL/GenBank/DDBJ databases">
        <title>MeaNS - Measles Nucleotide Surveillance Program.</title>
        <authorList>
            <person name="Tran T."/>
            <person name="Druce J."/>
        </authorList>
    </citation>
    <scope>NUCLEOTIDE SEQUENCE</scope>
    <source>
        <strain evidence="5">DSM 9887</strain>
    </source>
</reference>
<reference evidence="4 7" key="3">
    <citation type="submission" date="2019-06" db="EMBL/GenBank/DDBJ databases">
        <title>Whole genome shotgun sequence of Brevibacillus reuszeri NBRC 15719.</title>
        <authorList>
            <person name="Hosoyama A."/>
            <person name="Uohara A."/>
            <person name="Ohji S."/>
            <person name="Ichikawa N."/>
        </authorList>
    </citation>
    <scope>NUCLEOTIDE SEQUENCE [LARGE SCALE GENOMIC DNA]</scope>
    <source>
        <strain evidence="4 7">NBRC 15719</strain>
    </source>
</reference>
<dbReference type="GO" id="GO:0008206">
    <property type="term" value="P:bile acid metabolic process"/>
    <property type="evidence" value="ECO:0007669"/>
    <property type="project" value="UniProtKB-ARBA"/>
</dbReference>